<evidence type="ECO:0000256" key="2">
    <source>
        <dbReference type="ARBA" id="ARBA00022679"/>
    </source>
</evidence>
<sequence length="487" mass="53255">MSCIYYSYTLAEPHWRCTGHTITTTTTYYPHSYSAWPATAHSTSQSSRGSPPATSSPSSSSRRASPSSATAYPSSPPRPIFSASLLRIASPLSSASSTSDLTDSTEHLRPLLRRAYDSLSGPLADFLSSAATPPVDWLLCDYASYWAVPVARSLNVRTAFLSLFGAAALGSLGPPDELIRPRRLAPEDFTVAPDWVPFPTSVAFRLPEARTAFGRTFSPDASGVSKAYRFGVTVRECDLVAVRSCVELEQEWLDLLKDIYGKTVLPVGHFPPVAPKESVAAASLKDWTGAFEWLDKRAHGSVVYVAFGSEVRLNREQVHEIARGLELSGLPFIWALRWPNGLKEVLPEGFEDRTAHRGIVCQGWVPQVRLLGHPAVGGFMTHCGWSSVTEGLQFGLALILVPMIFDQALSARLLEEKGVGKEVPRNDEDGAFDGIGISETLRLVMVEEGGEGYRARSRELKSVIGSKEVQDSYLTKFVEHLKSHRPT</sequence>
<dbReference type="EMBL" id="JANAVB010006199">
    <property type="protein sequence ID" value="KAJ6845409.1"/>
    <property type="molecule type" value="Genomic_DNA"/>
</dbReference>
<name>A0AAX6HWF2_IRIPA</name>
<dbReference type="GO" id="GO:0035251">
    <property type="term" value="F:UDP-glucosyltransferase activity"/>
    <property type="evidence" value="ECO:0007669"/>
    <property type="project" value="InterPro"/>
</dbReference>
<dbReference type="InterPro" id="IPR002213">
    <property type="entry name" value="UDP_glucos_trans"/>
</dbReference>
<dbReference type="AlphaFoldDB" id="A0AAX6HWF2"/>
<keyword evidence="2" id="KW-0808">Transferase</keyword>
<dbReference type="FunFam" id="3.40.50.2000:FF:000037">
    <property type="entry name" value="Glycosyltransferase"/>
    <property type="match status" value="1"/>
</dbReference>
<dbReference type="InterPro" id="IPR050481">
    <property type="entry name" value="UDP-glycosyltransf_plant"/>
</dbReference>
<keyword evidence="5" id="KW-1185">Reference proteome</keyword>
<feature type="compositionally biased region" description="Low complexity" evidence="3">
    <location>
        <begin position="44"/>
        <end position="73"/>
    </location>
</feature>
<dbReference type="SUPFAM" id="SSF53756">
    <property type="entry name" value="UDP-Glycosyltransferase/glycogen phosphorylase"/>
    <property type="match status" value="1"/>
</dbReference>
<feature type="region of interest" description="Disordered" evidence="3">
    <location>
        <begin position="40"/>
        <end position="76"/>
    </location>
</feature>
<evidence type="ECO:0000313" key="4">
    <source>
        <dbReference type="EMBL" id="KAJ6845409.1"/>
    </source>
</evidence>
<dbReference type="PANTHER" id="PTHR48049:SF60">
    <property type="entry name" value="UDP-GLYCOSYLTRANSFERASE 91B1"/>
    <property type="match status" value="1"/>
</dbReference>
<dbReference type="Gene3D" id="3.40.50.2000">
    <property type="entry name" value="Glycogen Phosphorylase B"/>
    <property type="match status" value="2"/>
</dbReference>
<proteinExistence type="inferred from homology"/>
<gene>
    <name evidence="4" type="ORF">M6B38_286800</name>
</gene>
<comment type="caution">
    <text evidence="4">The sequence shown here is derived from an EMBL/GenBank/DDBJ whole genome shotgun (WGS) entry which is preliminary data.</text>
</comment>
<dbReference type="CDD" id="cd03784">
    <property type="entry name" value="GT1_Gtf-like"/>
    <property type="match status" value="1"/>
</dbReference>
<protein>
    <submittedName>
        <fullName evidence="4">UDP-glycosyltransferase 91C1-like</fullName>
    </submittedName>
</protein>
<comment type="similarity">
    <text evidence="1">Belongs to the UDP-glycosyltransferase family.</text>
</comment>
<reference evidence="4" key="2">
    <citation type="submission" date="2023-04" db="EMBL/GenBank/DDBJ databases">
        <authorList>
            <person name="Bruccoleri R.E."/>
            <person name="Oakeley E.J."/>
            <person name="Faust A.-M."/>
            <person name="Dessus-Babus S."/>
            <person name="Altorfer M."/>
            <person name="Burckhardt D."/>
            <person name="Oertli M."/>
            <person name="Naumann U."/>
            <person name="Petersen F."/>
            <person name="Wong J."/>
        </authorList>
    </citation>
    <scope>NUCLEOTIDE SEQUENCE</scope>
    <source>
        <strain evidence="4">GSM-AAB239-AS_SAM_17_03QT</strain>
        <tissue evidence="4">Leaf</tissue>
    </source>
</reference>
<evidence type="ECO:0000256" key="1">
    <source>
        <dbReference type="ARBA" id="ARBA00009995"/>
    </source>
</evidence>
<dbReference type="Proteomes" id="UP001140949">
    <property type="component" value="Unassembled WGS sequence"/>
</dbReference>
<evidence type="ECO:0000256" key="3">
    <source>
        <dbReference type="SAM" id="MobiDB-lite"/>
    </source>
</evidence>
<dbReference type="PANTHER" id="PTHR48049">
    <property type="entry name" value="GLYCOSYLTRANSFERASE"/>
    <property type="match status" value="1"/>
</dbReference>
<organism evidence="4 5">
    <name type="scientific">Iris pallida</name>
    <name type="common">Sweet iris</name>
    <dbReference type="NCBI Taxonomy" id="29817"/>
    <lineage>
        <taxon>Eukaryota</taxon>
        <taxon>Viridiplantae</taxon>
        <taxon>Streptophyta</taxon>
        <taxon>Embryophyta</taxon>
        <taxon>Tracheophyta</taxon>
        <taxon>Spermatophyta</taxon>
        <taxon>Magnoliopsida</taxon>
        <taxon>Liliopsida</taxon>
        <taxon>Asparagales</taxon>
        <taxon>Iridaceae</taxon>
        <taxon>Iridoideae</taxon>
        <taxon>Irideae</taxon>
        <taxon>Iris</taxon>
    </lineage>
</organism>
<dbReference type="Pfam" id="PF00201">
    <property type="entry name" value="UDPGT"/>
    <property type="match status" value="1"/>
</dbReference>
<accession>A0AAX6HWF2</accession>
<reference evidence="4" key="1">
    <citation type="journal article" date="2023" name="GigaByte">
        <title>Genome assembly of the bearded iris, Iris pallida Lam.</title>
        <authorList>
            <person name="Bruccoleri R.E."/>
            <person name="Oakeley E.J."/>
            <person name="Faust A.M.E."/>
            <person name="Altorfer M."/>
            <person name="Dessus-Babus S."/>
            <person name="Burckhardt D."/>
            <person name="Oertli M."/>
            <person name="Naumann U."/>
            <person name="Petersen F."/>
            <person name="Wong J."/>
        </authorList>
    </citation>
    <scope>NUCLEOTIDE SEQUENCE</scope>
    <source>
        <strain evidence="4">GSM-AAB239-AS_SAM_17_03QT</strain>
    </source>
</reference>
<evidence type="ECO:0000313" key="5">
    <source>
        <dbReference type="Proteomes" id="UP001140949"/>
    </source>
</evidence>